<evidence type="ECO:0000256" key="1">
    <source>
        <dbReference type="SAM" id="MobiDB-lite"/>
    </source>
</evidence>
<organism evidence="3 4">
    <name type="scientific">Senna tora</name>
    <dbReference type="NCBI Taxonomy" id="362788"/>
    <lineage>
        <taxon>Eukaryota</taxon>
        <taxon>Viridiplantae</taxon>
        <taxon>Streptophyta</taxon>
        <taxon>Embryophyta</taxon>
        <taxon>Tracheophyta</taxon>
        <taxon>Spermatophyta</taxon>
        <taxon>Magnoliopsida</taxon>
        <taxon>eudicotyledons</taxon>
        <taxon>Gunneridae</taxon>
        <taxon>Pentapetalae</taxon>
        <taxon>rosids</taxon>
        <taxon>fabids</taxon>
        <taxon>Fabales</taxon>
        <taxon>Fabaceae</taxon>
        <taxon>Caesalpinioideae</taxon>
        <taxon>Cassia clade</taxon>
        <taxon>Senna</taxon>
    </lineage>
</organism>
<proteinExistence type="predicted"/>
<protein>
    <submittedName>
        <fullName evidence="3">Transmembrane protein</fullName>
    </submittedName>
</protein>
<keyword evidence="4" id="KW-1185">Reference proteome</keyword>
<feature type="signal peptide" evidence="2">
    <location>
        <begin position="1"/>
        <end position="30"/>
    </location>
</feature>
<dbReference type="AlphaFoldDB" id="A0A835CLS5"/>
<reference evidence="3" key="1">
    <citation type="submission" date="2020-09" db="EMBL/GenBank/DDBJ databases">
        <title>Genome-Enabled Discovery of Anthraquinone Biosynthesis in Senna tora.</title>
        <authorList>
            <person name="Kang S.-H."/>
            <person name="Pandey R.P."/>
            <person name="Lee C.-M."/>
            <person name="Sim J.-S."/>
            <person name="Jeong J.-T."/>
            <person name="Choi B.-S."/>
            <person name="Jung M."/>
            <person name="Ginzburg D."/>
            <person name="Zhao K."/>
            <person name="Won S.Y."/>
            <person name="Oh T.-J."/>
            <person name="Yu Y."/>
            <person name="Kim N.-H."/>
            <person name="Lee O.R."/>
            <person name="Lee T.-H."/>
            <person name="Bashyal P."/>
            <person name="Kim T.-S."/>
            <person name="Lee W.-H."/>
            <person name="Kawkins C."/>
            <person name="Kim C.-K."/>
            <person name="Kim J.S."/>
            <person name="Ahn B.O."/>
            <person name="Rhee S.Y."/>
            <person name="Sohng J.K."/>
        </authorList>
    </citation>
    <scope>NUCLEOTIDE SEQUENCE</scope>
    <source>
        <tissue evidence="3">Leaf</tissue>
    </source>
</reference>
<dbReference type="OrthoDB" id="1431043at2759"/>
<name>A0A835CLS5_9FABA</name>
<evidence type="ECO:0000313" key="3">
    <source>
        <dbReference type="EMBL" id="KAF7843692.1"/>
    </source>
</evidence>
<keyword evidence="3" id="KW-0472">Membrane</keyword>
<sequence length="93" mass="10446">MKGFFWSRALAAFALTLSLLLSTWSPRVKSQVFPPIEKQVQSLPLSKTSSFSHAAANRKKKKNPSKQVESCFRRIPPTRSNPTQNKFDPPTDG</sequence>
<evidence type="ECO:0000313" key="4">
    <source>
        <dbReference type="Proteomes" id="UP000634136"/>
    </source>
</evidence>
<keyword evidence="2" id="KW-0732">Signal</keyword>
<dbReference type="Proteomes" id="UP000634136">
    <property type="component" value="Unassembled WGS sequence"/>
</dbReference>
<feature type="chain" id="PRO_5032845559" evidence="2">
    <location>
        <begin position="31"/>
        <end position="93"/>
    </location>
</feature>
<keyword evidence="3" id="KW-0812">Transmembrane</keyword>
<dbReference type="EMBL" id="JAAIUW010000001">
    <property type="protein sequence ID" value="KAF7843692.1"/>
    <property type="molecule type" value="Genomic_DNA"/>
</dbReference>
<gene>
    <name evidence="3" type="ORF">G2W53_000597</name>
</gene>
<evidence type="ECO:0000256" key="2">
    <source>
        <dbReference type="SAM" id="SignalP"/>
    </source>
</evidence>
<comment type="caution">
    <text evidence="3">The sequence shown here is derived from an EMBL/GenBank/DDBJ whole genome shotgun (WGS) entry which is preliminary data.</text>
</comment>
<accession>A0A835CLS5</accession>
<feature type="region of interest" description="Disordered" evidence="1">
    <location>
        <begin position="44"/>
        <end position="93"/>
    </location>
</feature>